<protein>
    <submittedName>
        <fullName evidence="1">Uncharacterized protein</fullName>
    </submittedName>
</protein>
<accession>A0ABV9A3J5</accession>
<proteinExistence type="predicted"/>
<dbReference type="Proteomes" id="UP001595997">
    <property type="component" value="Unassembled WGS sequence"/>
</dbReference>
<comment type="caution">
    <text evidence="1">The sequence shown here is derived from an EMBL/GenBank/DDBJ whole genome shotgun (WGS) entry which is preliminary data.</text>
</comment>
<organism evidence="1 2">
    <name type="scientific">Streptomyces ovatisporus</name>
    <dbReference type="NCBI Taxonomy" id="1128682"/>
    <lineage>
        <taxon>Bacteria</taxon>
        <taxon>Bacillati</taxon>
        <taxon>Actinomycetota</taxon>
        <taxon>Actinomycetes</taxon>
        <taxon>Kitasatosporales</taxon>
        <taxon>Streptomycetaceae</taxon>
        <taxon>Streptomyces</taxon>
    </lineage>
</organism>
<dbReference type="RefSeq" id="WP_386444279.1">
    <property type="nucleotide sequence ID" value="NZ_JBHSFH010000004.1"/>
</dbReference>
<gene>
    <name evidence="1" type="ORF">ACFPA8_07840</name>
</gene>
<dbReference type="EMBL" id="JBHSFH010000004">
    <property type="protein sequence ID" value="MFC4494042.1"/>
    <property type="molecule type" value="Genomic_DNA"/>
</dbReference>
<sequence>MNNDVAHFVVALTFADDGYVTQPLWNLAPRYRLALLHERRVRGVLLDDEPAGDPEYA</sequence>
<reference evidence="2" key="1">
    <citation type="journal article" date="2019" name="Int. J. Syst. Evol. Microbiol.">
        <title>The Global Catalogue of Microorganisms (GCM) 10K type strain sequencing project: providing services to taxonomists for standard genome sequencing and annotation.</title>
        <authorList>
            <consortium name="The Broad Institute Genomics Platform"/>
            <consortium name="The Broad Institute Genome Sequencing Center for Infectious Disease"/>
            <person name="Wu L."/>
            <person name="Ma J."/>
        </authorList>
    </citation>
    <scope>NUCLEOTIDE SEQUENCE [LARGE SCALE GENOMIC DNA]</scope>
    <source>
        <strain evidence="2">CGMCC 4.7357</strain>
    </source>
</reference>
<name>A0ABV9A3J5_9ACTN</name>
<evidence type="ECO:0000313" key="2">
    <source>
        <dbReference type="Proteomes" id="UP001595997"/>
    </source>
</evidence>
<keyword evidence="2" id="KW-1185">Reference proteome</keyword>
<evidence type="ECO:0000313" key="1">
    <source>
        <dbReference type="EMBL" id="MFC4494042.1"/>
    </source>
</evidence>